<organism evidence="2 3">
    <name type="scientific">Pseudarthrobacter siccitolerans</name>
    <dbReference type="NCBI Taxonomy" id="861266"/>
    <lineage>
        <taxon>Bacteria</taxon>
        <taxon>Bacillati</taxon>
        <taxon>Actinomycetota</taxon>
        <taxon>Actinomycetes</taxon>
        <taxon>Micrococcales</taxon>
        <taxon>Micrococcaceae</taxon>
        <taxon>Pseudarthrobacter</taxon>
    </lineage>
</organism>
<evidence type="ECO:0000313" key="2">
    <source>
        <dbReference type="EMBL" id="MDQ0676075.1"/>
    </source>
</evidence>
<dbReference type="RefSeq" id="WP_306638431.1">
    <property type="nucleotide sequence ID" value="NZ_JAUSXB010000001.1"/>
</dbReference>
<gene>
    <name evidence="2" type="ORF">QFZ36_003636</name>
</gene>
<reference evidence="2 3" key="1">
    <citation type="submission" date="2023-07" db="EMBL/GenBank/DDBJ databases">
        <title>Comparative genomics of wheat-associated soil bacteria to identify genetic determinants of phenazine resistance.</title>
        <authorList>
            <person name="Mouncey N."/>
        </authorList>
    </citation>
    <scope>NUCLEOTIDE SEQUENCE [LARGE SCALE GENOMIC DNA]</scope>
    <source>
        <strain evidence="2 3">W1I3</strain>
    </source>
</reference>
<evidence type="ECO:0000313" key="3">
    <source>
        <dbReference type="Proteomes" id="UP001236806"/>
    </source>
</evidence>
<protein>
    <submittedName>
        <fullName evidence="2">Uncharacterized protein</fullName>
    </submittedName>
</protein>
<sequence>MISVAGASLIVSFTGFAQFLVTFMFALPIFVVMGIGLAREARAADRNR</sequence>
<accession>A0ABU0PQ30</accession>
<dbReference type="Proteomes" id="UP001236806">
    <property type="component" value="Unassembled WGS sequence"/>
</dbReference>
<evidence type="ECO:0000256" key="1">
    <source>
        <dbReference type="SAM" id="Phobius"/>
    </source>
</evidence>
<keyword evidence="1" id="KW-0472">Membrane</keyword>
<keyword evidence="3" id="KW-1185">Reference proteome</keyword>
<keyword evidence="1" id="KW-1133">Transmembrane helix</keyword>
<comment type="caution">
    <text evidence="2">The sequence shown here is derived from an EMBL/GenBank/DDBJ whole genome shotgun (WGS) entry which is preliminary data.</text>
</comment>
<keyword evidence="1" id="KW-0812">Transmembrane</keyword>
<dbReference type="EMBL" id="JAUSXB010000001">
    <property type="protein sequence ID" value="MDQ0676075.1"/>
    <property type="molecule type" value="Genomic_DNA"/>
</dbReference>
<feature type="transmembrane region" description="Helical" evidence="1">
    <location>
        <begin position="16"/>
        <end position="38"/>
    </location>
</feature>
<name>A0ABU0PQ30_9MICC</name>
<proteinExistence type="predicted"/>